<sequence length="348" mass="37264">MNTIDASVRSSIPNIEIAQHLWQHIRDRFSVVNGTRIQQLKGEIATTYQKGMTISAYYGKLRTLWDELYAYDRPVACGCGKCICPLEAEHENRKDNEQCHQFLLNLDAEIFGLARSQILAQEPLPNLHRVYSVMVQEERLGTIGKTTSSTVVDVHSFATIARLKPPAPTRPATPSGASCSVCGRTGHDSSRCLKVVPCPHCSRTGHNPKQCYELLGYPASWQQTSTGASSFSAGRGSVTAGAGRGVPPVAGRGRGMPPVQANATGVLPVGFSAASVPPPGLATSLATTGISLDQWSALLNLVQSQFFAASSTLTGKPYSHLWMPLVVSGGIVLSIALMAPLKDIRLAL</sequence>
<dbReference type="AlphaFoldDB" id="A0A9N7NNK4"/>
<dbReference type="SUPFAM" id="SSF57756">
    <property type="entry name" value="Retrovirus zinc finger-like domains"/>
    <property type="match status" value="1"/>
</dbReference>
<comment type="caution">
    <text evidence="1">The sequence shown here is derived from an EMBL/GenBank/DDBJ whole genome shotgun (WGS) entry which is preliminary data.</text>
</comment>
<reference evidence="1" key="1">
    <citation type="submission" date="2019-12" db="EMBL/GenBank/DDBJ databases">
        <authorList>
            <person name="Scholes J."/>
        </authorList>
    </citation>
    <scope>NUCLEOTIDE SEQUENCE</scope>
</reference>
<keyword evidence="2" id="KW-1185">Reference proteome</keyword>
<organism evidence="1 2">
    <name type="scientific">Striga hermonthica</name>
    <name type="common">Purple witchweed</name>
    <name type="synonym">Buchnera hermonthica</name>
    <dbReference type="NCBI Taxonomy" id="68872"/>
    <lineage>
        <taxon>Eukaryota</taxon>
        <taxon>Viridiplantae</taxon>
        <taxon>Streptophyta</taxon>
        <taxon>Embryophyta</taxon>
        <taxon>Tracheophyta</taxon>
        <taxon>Spermatophyta</taxon>
        <taxon>Magnoliopsida</taxon>
        <taxon>eudicotyledons</taxon>
        <taxon>Gunneridae</taxon>
        <taxon>Pentapetalae</taxon>
        <taxon>asterids</taxon>
        <taxon>lamiids</taxon>
        <taxon>Lamiales</taxon>
        <taxon>Orobanchaceae</taxon>
        <taxon>Buchnereae</taxon>
        <taxon>Striga</taxon>
    </lineage>
</organism>
<evidence type="ECO:0000313" key="1">
    <source>
        <dbReference type="EMBL" id="CAA0834222.1"/>
    </source>
</evidence>
<evidence type="ECO:0008006" key="3">
    <source>
        <dbReference type="Google" id="ProtNLM"/>
    </source>
</evidence>
<dbReference type="EMBL" id="CACSLK010027843">
    <property type="protein sequence ID" value="CAA0834222.1"/>
    <property type="molecule type" value="Genomic_DNA"/>
</dbReference>
<dbReference type="InterPro" id="IPR036875">
    <property type="entry name" value="Znf_CCHC_sf"/>
</dbReference>
<dbReference type="GO" id="GO:0008270">
    <property type="term" value="F:zinc ion binding"/>
    <property type="evidence" value="ECO:0007669"/>
    <property type="project" value="InterPro"/>
</dbReference>
<gene>
    <name evidence="1" type="ORF">SHERM_29462</name>
</gene>
<dbReference type="PANTHER" id="PTHR34222">
    <property type="entry name" value="GAG_PRE-INTEGRS DOMAIN-CONTAINING PROTEIN"/>
    <property type="match status" value="1"/>
</dbReference>
<name>A0A9N7NNK4_STRHE</name>
<protein>
    <recommendedName>
        <fullName evidence="3">CCHC-type domain-containing protein</fullName>
    </recommendedName>
</protein>
<accession>A0A9N7NNK4</accession>
<evidence type="ECO:0000313" key="2">
    <source>
        <dbReference type="Proteomes" id="UP001153555"/>
    </source>
</evidence>
<dbReference type="Proteomes" id="UP001153555">
    <property type="component" value="Unassembled WGS sequence"/>
</dbReference>
<dbReference type="PANTHER" id="PTHR34222:SF28">
    <property type="entry name" value="CCHC-TYPE DOMAIN-CONTAINING PROTEIN"/>
    <property type="match status" value="1"/>
</dbReference>
<dbReference type="OrthoDB" id="5544992at2759"/>
<dbReference type="GO" id="GO:0003676">
    <property type="term" value="F:nucleic acid binding"/>
    <property type="evidence" value="ECO:0007669"/>
    <property type="project" value="InterPro"/>
</dbReference>
<proteinExistence type="predicted"/>